<gene>
    <name evidence="2" type="ORF">K458DRAFT_410820</name>
</gene>
<protein>
    <recommendedName>
        <fullName evidence="4">Apple domain-containing protein</fullName>
    </recommendedName>
</protein>
<name>A0A6G1IDF5_9PLEO</name>
<sequence>MFSSTTAILTTFVALTTASPLIPRAGGPVIKPIPSTCTITNPLPTATAFVPALPSGEQPLYSAYYPSPSTNKTQLAEQCLQQCYGYGDSTECHAAYWAENVAVPEGFRGAGNMMTACVLFTRPLTESDFEDAPEGQATDAYTRNLAC</sequence>
<organism evidence="2 3">
    <name type="scientific">Lentithecium fluviatile CBS 122367</name>
    <dbReference type="NCBI Taxonomy" id="1168545"/>
    <lineage>
        <taxon>Eukaryota</taxon>
        <taxon>Fungi</taxon>
        <taxon>Dikarya</taxon>
        <taxon>Ascomycota</taxon>
        <taxon>Pezizomycotina</taxon>
        <taxon>Dothideomycetes</taxon>
        <taxon>Pleosporomycetidae</taxon>
        <taxon>Pleosporales</taxon>
        <taxon>Massarineae</taxon>
        <taxon>Lentitheciaceae</taxon>
        <taxon>Lentithecium</taxon>
    </lineage>
</organism>
<dbReference type="OrthoDB" id="3938895at2759"/>
<feature type="signal peptide" evidence="1">
    <location>
        <begin position="1"/>
        <end position="18"/>
    </location>
</feature>
<evidence type="ECO:0000313" key="2">
    <source>
        <dbReference type="EMBL" id="KAF2676001.1"/>
    </source>
</evidence>
<dbReference type="AlphaFoldDB" id="A0A6G1IDF5"/>
<feature type="chain" id="PRO_5026077385" description="Apple domain-containing protein" evidence="1">
    <location>
        <begin position="19"/>
        <end position="147"/>
    </location>
</feature>
<evidence type="ECO:0008006" key="4">
    <source>
        <dbReference type="Google" id="ProtNLM"/>
    </source>
</evidence>
<evidence type="ECO:0000256" key="1">
    <source>
        <dbReference type="SAM" id="SignalP"/>
    </source>
</evidence>
<proteinExistence type="predicted"/>
<keyword evidence="1" id="KW-0732">Signal</keyword>
<dbReference type="EMBL" id="MU005642">
    <property type="protein sequence ID" value="KAF2676001.1"/>
    <property type="molecule type" value="Genomic_DNA"/>
</dbReference>
<accession>A0A6G1IDF5</accession>
<reference evidence="2" key="1">
    <citation type="journal article" date="2020" name="Stud. Mycol.">
        <title>101 Dothideomycetes genomes: a test case for predicting lifestyles and emergence of pathogens.</title>
        <authorList>
            <person name="Haridas S."/>
            <person name="Albert R."/>
            <person name="Binder M."/>
            <person name="Bloem J."/>
            <person name="Labutti K."/>
            <person name="Salamov A."/>
            <person name="Andreopoulos B."/>
            <person name="Baker S."/>
            <person name="Barry K."/>
            <person name="Bills G."/>
            <person name="Bluhm B."/>
            <person name="Cannon C."/>
            <person name="Castanera R."/>
            <person name="Culley D."/>
            <person name="Daum C."/>
            <person name="Ezra D."/>
            <person name="Gonzalez J."/>
            <person name="Henrissat B."/>
            <person name="Kuo A."/>
            <person name="Liang C."/>
            <person name="Lipzen A."/>
            <person name="Lutzoni F."/>
            <person name="Magnuson J."/>
            <person name="Mondo S."/>
            <person name="Nolan M."/>
            <person name="Ohm R."/>
            <person name="Pangilinan J."/>
            <person name="Park H.-J."/>
            <person name="Ramirez L."/>
            <person name="Alfaro M."/>
            <person name="Sun H."/>
            <person name="Tritt A."/>
            <person name="Yoshinaga Y."/>
            <person name="Zwiers L.-H."/>
            <person name="Turgeon B."/>
            <person name="Goodwin S."/>
            <person name="Spatafora J."/>
            <person name="Crous P."/>
            <person name="Grigoriev I."/>
        </authorList>
    </citation>
    <scope>NUCLEOTIDE SEQUENCE</scope>
    <source>
        <strain evidence="2">CBS 122367</strain>
    </source>
</reference>
<evidence type="ECO:0000313" key="3">
    <source>
        <dbReference type="Proteomes" id="UP000799291"/>
    </source>
</evidence>
<keyword evidence="3" id="KW-1185">Reference proteome</keyword>
<dbReference type="Proteomes" id="UP000799291">
    <property type="component" value="Unassembled WGS sequence"/>
</dbReference>